<dbReference type="Pfam" id="PF00651">
    <property type="entry name" value="BTB"/>
    <property type="match status" value="1"/>
</dbReference>
<dbReference type="PANTHER" id="PTHR45774:SF4">
    <property type="entry name" value="AXUNDEAD, ISOFORM F"/>
    <property type="match status" value="1"/>
</dbReference>
<evidence type="ECO:0000256" key="2">
    <source>
        <dbReference type="ARBA" id="ARBA00022490"/>
    </source>
</evidence>
<dbReference type="SUPFAM" id="SSF54695">
    <property type="entry name" value="POZ domain"/>
    <property type="match status" value="1"/>
</dbReference>
<feature type="compositionally biased region" description="Acidic residues" evidence="3">
    <location>
        <begin position="160"/>
        <end position="175"/>
    </location>
</feature>
<feature type="compositionally biased region" description="Low complexity" evidence="3">
    <location>
        <begin position="274"/>
        <end position="283"/>
    </location>
</feature>
<gene>
    <name evidence="5" type="primary">BTBD3</name>
    <name evidence="5" type="ORF">g.77810</name>
</gene>
<feature type="domain" description="BTB" evidence="4">
    <location>
        <begin position="323"/>
        <end position="393"/>
    </location>
</feature>
<dbReference type="InterPro" id="IPR038648">
    <property type="entry name" value="PHR_sf"/>
</dbReference>
<dbReference type="Gene3D" id="3.30.710.10">
    <property type="entry name" value="Potassium Channel Kv1.1, Chain A"/>
    <property type="match status" value="1"/>
</dbReference>
<dbReference type="SMART" id="SM00225">
    <property type="entry name" value="BTB"/>
    <property type="match status" value="1"/>
</dbReference>
<dbReference type="InterPro" id="IPR000210">
    <property type="entry name" value="BTB/POZ_dom"/>
</dbReference>
<dbReference type="Pfam" id="PF08005">
    <property type="entry name" value="PHR"/>
    <property type="match status" value="1"/>
</dbReference>
<feature type="compositionally biased region" description="Low complexity" evidence="3">
    <location>
        <begin position="185"/>
        <end position="219"/>
    </location>
</feature>
<dbReference type="InterPro" id="IPR011333">
    <property type="entry name" value="SKP1/BTB/POZ_sf"/>
</dbReference>
<dbReference type="EMBL" id="GGMR01009201">
    <property type="protein sequence ID" value="MBY21820.1"/>
    <property type="molecule type" value="Transcribed_RNA"/>
</dbReference>
<feature type="compositionally biased region" description="Polar residues" evidence="3">
    <location>
        <begin position="249"/>
        <end position="270"/>
    </location>
</feature>
<dbReference type="SMART" id="SM00875">
    <property type="entry name" value="BACK"/>
    <property type="match status" value="1"/>
</dbReference>
<dbReference type="CDD" id="cd18282">
    <property type="entry name" value="BTB_POZ_BTBD3_6"/>
    <property type="match status" value="1"/>
</dbReference>
<dbReference type="GO" id="GO:0022008">
    <property type="term" value="P:neurogenesis"/>
    <property type="evidence" value="ECO:0007669"/>
    <property type="project" value="TreeGrafter"/>
</dbReference>
<dbReference type="InterPro" id="IPR012983">
    <property type="entry name" value="PHR"/>
</dbReference>
<accession>A0A2S2NX97</accession>
<dbReference type="PROSITE" id="PS50097">
    <property type="entry name" value="BTB"/>
    <property type="match status" value="1"/>
</dbReference>
<evidence type="ECO:0000256" key="3">
    <source>
        <dbReference type="SAM" id="MobiDB-lite"/>
    </source>
</evidence>
<sequence length="731" mass="80380">MWCARPDDMQPARQRSSGVLKLGRYIVRCLTAQPDIWLLFLYKCGQLVAVNLHEPVARSVGILDELFQAQQGLPPPSPEPEQQRERRDRERSARPVTMGSQPSSPRSTADGRPPSHRAPCVPSSSSSSSASASPSGSVSPVSVSSASSVTPDNDQYRGMDEDDTDDGYTDSDDEPFAYITGRRFSSTPSTGDSRTRRSSSGCGSSYNGSTNSRRSSVAAGRRRNSCTDIAEVVDDTEVGGSCRDTLSVNSYGMPQSGSTVSQRESSSFLPVTQPASAPASPVGSPVSQLLSDLSNITLDPNWQAIKSTVRERNAAMFNNDLMADIYFVVGNPGHTQRIPSHKYILATGSSVFYAMFYGGLADTKEEIEVPDVEPTAFLTLLRYLYCDEIQLEPDTVLATLYVAKKYIVPHLARACVNYLETSLTAKNACLLLSQSRLFEEPELMQRCWEVIDAQAEIALHSDGFVDIDADTLQSVLGRETINCKETILWEAAMNWASAECSRREIEPTPSNKRQVLDSALYLLRLPAMSLEEFANGPAQMGMLTLEETVDLFLHYTASNKPRLTYPTKPRIGLKPQTCHRFQSCAYRSNQWRYRGRCDSIQFSVDRRVFIVGFGLYGSSTGASDYTVKIELKRLGHILAENNTKFFSDGSSNTFHVYFAHPVQVDPELFYTASAILDGAELSYFGQEGLSEINAGCVTFQFQCSSESTNGTGVQGGQIPELIFYGPVSENH</sequence>
<feature type="compositionally biased region" description="Basic and acidic residues" evidence="3">
    <location>
        <begin position="81"/>
        <end position="93"/>
    </location>
</feature>
<dbReference type="Gene3D" id="1.25.40.420">
    <property type="match status" value="1"/>
</dbReference>
<reference evidence="5" key="1">
    <citation type="submission" date="2018-04" db="EMBL/GenBank/DDBJ databases">
        <title>Transcriptome of Schizaphis graminum biotype I.</title>
        <authorList>
            <person name="Scully E.D."/>
            <person name="Geib S.M."/>
            <person name="Palmer N.A."/>
            <person name="Koch K."/>
            <person name="Bradshaw J."/>
            <person name="Heng-Moss T."/>
            <person name="Sarath G."/>
        </authorList>
    </citation>
    <scope>NUCLEOTIDE SEQUENCE</scope>
</reference>
<organism evidence="5">
    <name type="scientific">Schizaphis graminum</name>
    <name type="common">Green bug aphid</name>
    <dbReference type="NCBI Taxonomy" id="13262"/>
    <lineage>
        <taxon>Eukaryota</taxon>
        <taxon>Metazoa</taxon>
        <taxon>Ecdysozoa</taxon>
        <taxon>Arthropoda</taxon>
        <taxon>Hexapoda</taxon>
        <taxon>Insecta</taxon>
        <taxon>Pterygota</taxon>
        <taxon>Neoptera</taxon>
        <taxon>Paraneoptera</taxon>
        <taxon>Hemiptera</taxon>
        <taxon>Sternorrhyncha</taxon>
        <taxon>Aphidomorpha</taxon>
        <taxon>Aphidoidea</taxon>
        <taxon>Aphididae</taxon>
        <taxon>Aphidini</taxon>
        <taxon>Schizaphis</taxon>
    </lineage>
</organism>
<dbReference type="InterPro" id="IPR049737">
    <property type="entry name" value="Btbd6a-like_BACK"/>
</dbReference>
<feature type="region of interest" description="Disordered" evidence="3">
    <location>
        <begin position="70"/>
        <end position="223"/>
    </location>
</feature>
<comment type="subcellular location">
    <subcellularLocation>
        <location evidence="1">Cytoplasm</location>
    </subcellularLocation>
</comment>
<dbReference type="FunFam" id="3.30.710.10:FF:000015">
    <property type="entry name" value="BTB/POZ domain-containing protein 3"/>
    <property type="match status" value="1"/>
</dbReference>
<dbReference type="GO" id="GO:0005829">
    <property type="term" value="C:cytosol"/>
    <property type="evidence" value="ECO:0007669"/>
    <property type="project" value="TreeGrafter"/>
</dbReference>
<dbReference type="InterPro" id="IPR011705">
    <property type="entry name" value="BACK"/>
</dbReference>
<dbReference type="Gene3D" id="2.60.120.820">
    <property type="entry name" value="PHR domain"/>
    <property type="match status" value="1"/>
</dbReference>
<name>A0A2S2NX97_SCHGA</name>
<dbReference type="CDD" id="cd18488">
    <property type="entry name" value="BACK_BTBD3_like"/>
    <property type="match status" value="1"/>
</dbReference>
<feature type="compositionally biased region" description="Low complexity" evidence="3">
    <location>
        <begin position="121"/>
        <end position="149"/>
    </location>
</feature>
<feature type="compositionally biased region" description="Polar residues" evidence="3">
    <location>
        <begin position="98"/>
        <end position="107"/>
    </location>
</feature>
<evidence type="ECO:0000259" key="4">
    <source>
        <dbReference type="PROSITE" id="PS50097"/>
    </source>
</evidence>
<dbReference type="Pfam" id="PF07707">
    <property type="entry name" value="BACK"/>
    <property type="match status" value="1"/>
</dbReference>
<dbReference type="PANTHER" id="PTHR45774">
    <property type="entry name" value="BTB/POZ DOMAIN-CONTAINING"/>
    <property type="match status" value="1"/>
</dbReference>
<dbReference type="AlphaFoldDB" id="A0A2S2NX97"/>
<evidence type="ECO:0000313" key="5">
    <source>
        <dbReference type="EMBL" id="MBY21820.1"/>
    </source>
</evidence>
<dbReference type="FunFam" id="2.60.120.820:FF:000001">
    <property type="entry name" value="BTB/POZ domain-containing protein 3"/>
    <property type="match status" value="1"/>
</dbReference>
<evidence type="ECO:0000256" key="1">
    <source>
        <dbReference type="ARBA" id="ARBA00004496"/>
    </source>
</evidence>
<protein>
    <submittedName>
        <fullName evidence="5">BTB/POZ domain-containing protein 3</fullName>
    </submittedName>
</protein>
<feature type="region of interest" description="Disordered" evidence="3">
    <location>
        <begin position="249"/>
        <end position="283"/>
    </location>
</feature>
<proteinExistence type="predicted"/>
<keyword evidence="2" id="KW-0963">Cytoplasm</keyword>